<comment type="caution">
    <text evidence="1">The sequence shown here is derived from an EMBL/GenBank/DDBJ whole genome shotgun (WGS) entry which is preliminary data.</text>
</comment>
<dbReference type="AlphaFoldDB" id="A0A480AEH2"/>
<dbReference type="Proteomes" id="UP000299367">
    <property type="component" value="Unassembled WGS sequence"/>
</dbReference>
<dbReference type="RefSeq" id="WP_137908054.1">
    <property type="nucleotide sequence ID" value="NZ_BJCF01000021.1"/>
</dbReference>
<gene>
    <name evidence="1" type="ORF">NIES80_21510</name>
</gene>
<dbReference type="OrthoDB" id="466791at2"/>
<name>A0A480AEH2_9CYAN</name>
<dbReference type="EMBL" id="BJCF01000021">
    <property type="protein sequence ID" value="GCL42446.1"/>
    <property type="molecule type" value="Genomic_DNA"/>
</dbReference>
<reference evidence="2" key="1">
    <citation type="submission" date="2019-02" db="EMBL/GenBank/DDBJ databases">
        <title>Draft genome sequence of Dolichospermum planctonicum NIES-80.</title>
        <authorList>
            <person name="Yamaguchi H."/>
            <person name="Suzuki S."/>
            <person name="Kawachi M."/>
        </authorList>
    </citation>
    <scope>NUCLEOTIDE SEQUENCE [LARGE SCALE GENOMIC DNA]</scope>
    <source>
        <strain evidence="2">NIES-80</strain>
    </source>
</reference>
<organism evidence="1 2">
    <name type="scientific">Dolichospermum planctonicum</name>
    <dbReference type="NCBI Taxonomy" id="136072"/>
    <lineage>
        <taxon>Bacteria</taxon>
        <taxon>Bacillati</taxon>
        <taxon>Cyanobacteriota</taxon>
        <taxon>Cyanophyceae</taxon>
        <taxon>Nostocales</taxon>
        <taxon>Aphanizomenonaceae</taxon>
        <taxon>Dolichospermum</taxon>
    </lineage>
</organism>
<sequence length="234" mass="26920">MSNLRVSYFTPLSMLSLLAGGYWAFMFDCTPVQAQIPKNSQFLAQGTQQVQPGELNQYNQNFERYFVYVDSSDFQVLQRVQQVEGNAYIRNYNGRNVIQCGVFHQQSNAEIRVRELELNGVFGARIVNSANLEIKPNNSGQQTAYDNNQNNPNNYQQEARKYYYIVIPSHPNNLRSFGTEIRQKISANINVFMRTQPRGAHIAIGPFSDKYEAEIWNSYFQNSGYGNARVYYGK</sequence>
<evidence type="ECO:0000313" key="1">
    <source>
        <dbReference type="EMBL" id="GCL42446.1"/>
    </source>
</evidence>
<protein>
    <recommendedName>
        <fullName evidence="3">SPOR domain-containing protein</fullName>
    </recommendedName>
</protein>
<evidence type="ECO:0008006" key="3">
    <source>
        <dbReference type="Google" id="ProtNLM"/>
    </source>
</evidence>
<accession>A0A480AEH2</accession>
<proteinExistence type="predicted"/>
<evidence type="ECO:0000313" key="2">
    <source>
        <dbReference type="Proteomes" id="UP000299367"/>
    </source>
</evidence>